<proteinExistence type="predicted"/>
<evidence type="ECO:0000313" key="1">
    <source>
        <dbReference type="EMBL" id="JAD28994.1"/>
    </source>
</evidence>
<accession>A0A0A8YQC4</accession>
<name>A0A0A8YQC4_ARUDO</name>
<reference evidence="1" key="1">
    <citation type="submission" date="2014-09" db="EMBL/GenBank/DDBJ databases">
        <authorList>
            <person name="Magalhaes I.L.F."/>
            <person name="Oliveira U."/>
            <person name="Santos F.R."/>
            <person name="Vidigal T.H.D.A."/>
            <person name="Brescovit A.D."/>
            <person name="Santos A.J."/>
        </authorList>
    </citation>
    <scope>NUCLEOTIDE SEQUENCE</scope>
    <source>
        <tissue evidence="1">Shoot tissue taken approximately 20 cm above the soil surface</tissue>
    </source>
</reference>
<sequence>MNEMKNYYINLLYEYKVVTVNYKPVVSAFRKTSSLHVPRQLQRMTRGYLREKKLPLLLRKGPDIFA</sequence>
<dbReference type="AlphaFoldDB" id="A0A0A8YQC4"/>
<dbReference type="EMBL" id="GBRH01268901">
    <property type="protein sequence ID" value="JAD28994.1"/>
    <property type="molecule type" value="Transcribed_RNA"/>
</dbReference>
<organism evidence="1">
    <name type="scientific">Arundo donax</name>
    <name type="common">Giant reed</name>
    <name type="synonym">Donax arundinaceus</name>
    <dbReference type="NCBI Taxonomy" id="35708"/>
    <lineage>
        <taxon>Eukaryota</taxon>
        <taxon>Viridiplantae</taxon>
        <taxon>Streptophyta</taxon>
        <taxon>Embryophyta</taxon>
        <taxon>Tracheophyta</taxon>
        <taxon>Spermatophyta</taxon>
        <taxon>Magnoliopsida</taxon>
        <taxon>Liliopsida</taxon>
        <taxon>Poales</taxon>
        <taxon>Poaceae</taxon>
        <taxon>PACMAD clade</taxon>
        <taxon>Arundinoideae</taxon>
        <taxon>Arundineae</taxon>
        <taxon>Arundo</taxon>
    </lineage>
</organism>
<protein>
    <submittedName>
        <fullName evidence="1">Uncharacterized protein</fullName>
    </submittedName>
</protein>
<reference evidence="1" key="2">
    <citation type="journal article" date="2015" name="Data Brief">
        <title>Shoot transcriptome of the giant reed, Arundo donax.</title>
        <authorList>
            <person name="Barrero R.A."/>
            <person name="Guerrero F.D."/>
            <person name="Moolhuijzen P."/>
            <person name="Goolsby J.A."/>
            <person name="Tidwell J."/>
            <person name="Bellgard S.E."/>
            <person name="Bellgard M.I."/>
        </authorList>
    </citation>
    <scope>NUCLEOTIDE SEQUENCE</scope>
    <source>
        <tissue evidence="1">Shoot tissue taken approximately 20 cm above the soil surface</tissue>
    </source>
</reference>